<keyword evidence="3" id="KW-0732">Signal</keyword>
<keyword evidence="2" id="KW-0040">ANK repeat</keyword>
<dbReference type="EMBL" id="CP031555">
    <property type="protein sequence ID" value="AXO16391.1"/>
    <property type="molecule type" value="Genomic_DNA"/>
</dbReference>
<dbReference type="InterPro" id="IPR036770">
    <property type="entry name" value="Ankyrin_rpt-contain_sf"/>
</dbReference>
<dbReference type="Pfam" id="PF12796">
    <property type="entry name" value="Ank_2"/>
    <property type="match status" value="1"/>
</dbReference>
<dbReference type="RefSeq" id="WP_082923447.1">
    <property type="nucleotide sequence ID" value="NZ_CP031555.1"/>
</dbReference>
<dbReference type="Proteomes" id="UP000256971">
    <property type="component" value="Chromosome"/>
</dbReference>
<evidence type="ECO:0000256" key="3">
    <source>
        <dbReference type="SAM" id="SignalP"/>
    </source>
</evidence>
<name>A0ABM6Y393_9PROT</name>
<feature type="chain" id="PRO_5045431903" evidence="3">
    <location>
        <begin position="21"/>
        <end position="234"/>
    </location>
</feature>
<evidence type="ECO:0000256" key="2">
    <source>
        <dbReference type="ARBA" id="ARBA00023043"/>
    </source>
</evidence>
<dbReference type="SUPFAM" id="SSF48403">
    <property type="entry name" value="Ankyrin repeat"/>
    <property type="match status" value="1"/>
</dbReference>
<keyword evidence="5" id="KW-1185">Reference proteome</keyword>
<reference evidence="4 5" key="1">
    <citation type="submission" date="2018-08" db="EMBL/GenBank/DDBJ databases">
        <title>Complete genome sequence of type strain Thalassospira indica MCCC 1A01103T, isolated from isolated from deep seawater of the Indian Ocean.</title>
        <authorList>
            <person name="Liu Y."/>
        </authorList>
    </citation>
    <scope>NUCLEOTIDE SEQUENCE [LARGE SCALE GENOMIC DNA]</scope>
    <source>
        <strain evidence="4 5">PB8BT</strain>
    </source>
</reference>
<dbReference type="SMART" id="SM00248">
    <property type="entry name" value="ANK"/>
    <property type="match status" value="2"/>
</dbReference>
<proteinExistence type="predicted"/>
<evidence type="ECO:0000313" key="5">
    <source>
        <dbReference type="Proteomes" id="UP000256971"/>
    </source>
</evidence>
<organism evidence="4 5">
    <name type="scientific">Thalassospira indica</name>
    <dbReference type="NCBI Taxonomy" id="1891279"/>
    <lineage>
        <taxon>Bacteria</taxon>
        <taxon>Pseudomonadati</taxon>
        <taxon>Pseudomonadota</taxon>
        <taxon>Alphaproteobacteria</taxon>
        <taxon>Rhodospirillales</taxon>
        <taxon>Thalassospiraceae</taxon>
        <taxon>Thalassospira</taxon>
    </lineage>
</organism>
<protein>
    <submittedName>
        <fullName evidence="4">Ankyrin repeat domain-containing protein</fullName>
    </submittedName>
</protein>
<evidence type="ECO:0000256" key="1">
    <source>
        <dbReference type="ARBA" id="ARBA00022737"/>
    </source>
</evidence>
<dbReference type="InterPro" id="IPR050776">
    <property type="entry name" value="Ank_Repeat/CDKN_Inhibitor"/>
</dbReference>
<dbReference type="PANTHER" id="PTHR24201:SF2">
    <property type="entry name" value="ANKYRIN REPEAT DOMAIN-CONTAINING PROTEIN 42"/>
    <property type="match status" value="1"/>
</dbReference>
<keyword evidence="1" id="KW-0677">Repeat</keyword>
<dbReference type="Gene3D" id="1.25.40.20">
    <property type="entry name" value="Ankyrin repeat-containing domain"/>
    <property type="match status" value="1"/>
</dbReference>
<evidence type="ECO:0000313" key="4">
    <source>
        <dbReference type="EMBL" id="AXO16391.1"/>
    </source>
</evidence>
<sequence length="234" mass="24946">MKALWIGAALLLVLHTPGYADPSRNLYYGLSDSNIELVRAALAAGANPNEPVTGKPPLQRACMAFYSRDRGEFAKALLQAGANPNGRDIAGHTALHISGGRMDCVPLLLAAGADPNARTTEDACPVHGRPVLEKILGELNSQTGLEGLKTLLNAGARSNVPGCDGGSMHWQAARNFMNKANEYLQGYSTPTAGWWKPYVQAWQILDQALLADADAQDLMAQALAVATTVEKEVR</sequence>
<accession>A0ABM6Y393</accession>
<feature type="signal peptide" evidence="3">
    <location>
        <begin position="1"/>
        <end position="20"/>
    </location>
</feature>
<dbReference type="InterPro" id="IPR002110">
    <property type="entry name" value="Ankyrin_rpt"/>
</dbReference>
<gene>
    <name evidence="4" type="ORF">DY252_20740</name>
</gene>
<dbReference type="PANTHER" id="PTHR24201">
    <property type="entry name" value="ANK_REP_REGION DOMAIN-CONTAINING PROTEIN"/>
    <property type="match status" value="1"/>
</dbReference>